<name>A0ABU0YG76_9PROT</name>
<evidence type="ECO:0000256" key="7">
    <source>
        <dbReference type="ARBA" id="ARBA00023163"/>
    </source>
</evidence>
<keyword evidence="11" id="KW-1185">Reference proteome</keyword>
<organism evidence="10 11">
    <name type="scientific">Dongia sedimenti</name>
    <dbReference type="NCBI Taxonomy" id="3064282"/>
    <lineage>
        <taxon>Bacteria</taxon>
        <taxon>Pseudomonadati</taxon>
        <taxon>Pseudomonadota</taxon>
        <taxon>Alphaproteobacteria</taxon>
        <taxon>Rhodospirillales</taxon>
        <taxon>Dongiaceae</taxon>
        <taxon>Dongia</taxon>
    </lineage>
</organism>
<evidence type="ECO:0000256" key="1">
    <source>
        <dbReference type="ARBA" id="ARBA00022741"/>
    </source>
</evidence>
<dbReference type="Proteomes" id="UP001230156">
    <property type="component" value="Unassembled WGS sequence"/>
</dbReference>
<keyword evidence="3" id="KW-0902">Two-component regulatory system</keyword>
<dbReference type="PROSITE" id="PS50045">
    <property type="entry name" value="SIGMA54_INTERACT_4"/>
    <property type="match status" value="1"/>
</dbReference>
<dbReference type="InterPro" id="IPR058031">
    <property type="entry name" value="AAA_lid_NorR"/>
</dbReference>
<evidence type="ECO:0000256" key="2">
    <source>
        <dbReference type="ARBA" id="ARBA00022840"/>
    </source>
</evidence>
<protein>
    <submittedName>
        <fullName evidence="10">Sigma-54-dependent Fis family transcriptional regulator</fullName>
    </submittedName>
</protein>
<dbReference type="InterPro" id="IPR009057">
    <property type="entry name" value="Homeodomain-like_sf"/>
</dbReference>
<dbReference type="SUPFAM" id="SSF52540">
    <property type="entry name" value="P-loop containing nucleoside triphosphate hydrolases"/>
    <property type="match status" value="1"/>
</dbReference>
<evidence type="ECO:0000259" key="9">
    <source>
        <dbReference type="PROSITE" id="PS50045"/>
    </source>
</evidence>
<evidence type="ECO:0000256" key="8">
    <source>
        <dbReference type="SAM" id="MobiDB-lite"/>
    </source>
</evidence>
<dbReference type="PROSITE" id="PS00675">
    <property type="entry name" value="SIGMA54_INTERACT_1"/>
    <property type="match status" value="1"/>
</dbReference>
<dbReference type="InterPro" id="IPR029016">
    <property type="entry name" value="GAF-like_dom_sf"/>
</dbReference>
<dbReference type="InterPro" id="IPR003593">
    <property type="entry name" value="AAA+_ATPase"/>
</dbReference>
<dbReference type="Pfam" id="PF25601">
    <property type="entry name" value="AAA_lid_14"/>
    <property type="match status" value="1"/>
</dbReference>
<dbReference type="InterPro" id="IPR002197">
    <property type="entry name" value="HTH_Fis"/>
</dbReference>
<dbReference type="Pfam" id="PF00158">
    <property type="entry name" value="Sigma54_activat"/>
    <property type="match status" value="1"/>
</dbReference>
<dbReference type="CDD" id="cd00009">
    <property type="entry name" value="AAA"/>
    <property type="match status" value="1"/>
</dbReference>
<evidence type="ECO:0000256" key="3">
    <source>
        <dbReference type="ARBA" id="ARBA00023012"/>
    </source>
</evidence>
<dbReference type="RefSeq" id="WP_379953568.1">
    <property type="nucleotide sequence ID" value="NZ_JAUYVI010000001.1"/>
</dbReference>
<dbReference type="InterPro" id="IPR027417">
    <property type="entry name" value="P-loop_NTPase"/>
</dbReference>
<dbReference type="EMBL" id="JAUYVI010000001">
    <property type="protein sequence ID" value="MDQ7246195.1"/>
    <property type="molecule type" value="Genomic_DNA"/>
</dbReference>
<evidence type="ECO:0000256" key="5">
    <source>
        <dbReference type="ARBA" id="ARBA00023125"/>
    </source>
</evidence>
<evidence type="ECO:0000313" key="11">
    <source>
        <dbReference type="Proteomes" id="UP001230156"/>
    </source>
</evidence>
<evidence type="ECO:0000313" key="10">
    <source>
        <dbReference type="EMBL" id="MDQ7246195.1"/>
    </source>
</evidence>
<evidence type="ECO:0000256" key="4">
    <source>
        <dbReference type="ARBA" id="ARBA00023015"/>
    </source>
</evidence>
<keyword evidence="2" id="KW-0067">ATP-binding</keyword>
<feature type="region of interest" description="Disordered" evidence="8">
    <location>
        <begin position="296"/>
        <end position="318"/>
    </location>
</feature>
<dbReference type="InterPro" id="IPR025662">
    <property type="entry name" value="Sigma_54_int_dom_ATP-bd_1"/>
</dbReference>
<dbReference type="Gene3D" id="3.30.450.40">
    <property type="match status" value="1"/>
</dbReference>
<dbReference type="Gene3D" id="1.10.8.60">
    <property type="match status" value="1"/>
</dbReference>
<dbReference type="PANTHER" id="PTHR32071:SF77">
    <property type="entry name" value="TRANSCRIPTIONAL REGULATORY PROTEIN"/>
    <property type="match status" value="1"/>
</dbReference>
<dbReference type="Gene3D" id="3.40.50.300">
    <property type="entry name" value="P-loop containing nucleotide triphosphate hydrolases"/>
    <property type="match status" value="1"/>
</dbReference>
<sequence>MVLLRSEIATSAPDRGLVDLQESWRRCAERYRFDRAAKPYFSSLTAHEIGEHSEGFDENLVTIDDELKFIQSTLRSARFCVSFSNMAGIILRYQTGPGNDAGLEMERPGAIWAEGVAGTNGVGTCIMEHRPTIVAGEDHYFQAYSSLSCVAVPVLSADAEMAGVLNIATSNPKVGMESLGIVAGLALTTAERLSNRLFMNRFSRNSILRVQRESHVMLLALDEDQRIIGANREARAFYRLGADGLGQHELWSIFERSPDTLDGMTKGGTLPRLRQIDGTEAANAVLVPPEEDRAWRRPTRKAGPARDNRTAGRTPRLATHPTIEQCLGSDPRMAQLSRLLRNVSGSLPLLLLGETGTGKDTLARALHNDGARRDKPFVAFNCAAVPESLIDSELFGYSAGAFTGAKRDGNTGRLREADGGTLFLDEIGDMPLALQTRLLRVLESGEVSPLGSGKAQHIDVNIIAATNHDLLKSVAERRFRQDLYFRLAGLVVEMQPLRERSDILEIAQSLLRASGSPAELGDDATAALRRYCWPGNIRELRFVLLRAVHICEGNLIKAQDLCLPSTAGQDAQELAPPGLRDPREPLRAAEKQMIQEMLALHSSDVTKAARALNMGRATLYRKMRQHALGSYKVIR</sequence>
<dbReference type="Pfam" id="PF01590">
    <property type="entry name" value="GAF"/>
    <property type="match status" value="1"/>
</dbReference>
<dbReference type="Gene3D" id="1.10.10.60">
    <property type="entry name" value="Homeodomain-like"/>
    <property type="match status" value="1"/>
</dbReference>
<keyword evidence="7" id="KW-0804">Transcription</keyword>
<keyword evidence="6" id="KW-0010">Activator</keyword>
<dbReference type="SMART" id="SM00382">
    <property type="entry name" value="AAA"/>
    <property type="match status" value="1"/>
</dbReference>
<dbReference type="InterPro" id="IPR002078">
    <property type="entry name" value="Sigma_54_int"/>
</dbReference>
<keyword evidence="5" id="KW-0238">DNA-binding</keyword>
<dbReference type="InterPro" id="IPR003018">
    <property type="entry name" value="GAF"/>
</dbReference>
<proteinExistence type="predicted"/>
<dbReference type="PROSITE" id="PS00676">
    <property type="entry name" value="SIGMA54_INTERACT_2"/>
    <property type="match status" value="1"/>
</dbReference>
<dbReference type="SUPFAM" id="SSF46689">
    <property type="entry name" value="Homeodomain-like"/>
    <property type="match status" value="1"/>
</dbReference>
<feature type="domain" description="Sigma-54 factor interaction" evidence="9">
    <location>
        <begin position="326"/>
        <end position="549"/>
    </location>
</feature>
<reference evidence="11" key="1">
    <citation type="submission" date="2023-08" db="EMBL/GenBank/DDBJ databases">
        <title>Rhodospirillaceae gen. nov., a novel taxon isolated from the Yangtze River Yuezi River estuary sludge.</title>
        <authorList>
            <person name="Ruan L."/>
        </authorList>
    </citation>
    <scope>NUCLEOTIDE SEQUENCE [LARGE SCALE GENOMIC DNA]</scope>
    <source>
        <strain evidence="11">R-7</strain>
    </source>
</reference>
<comment type="caution">
    <text evidence="10">The sequence shown here is derived from an EMBL/GenBank/DDBJ whole genome shotgun (WGS) entry which is preliminary data.</text>
</comment>
<accession>A0ABU0YG76</accession>
<dbReference type="PANTHER" id="PTHR32071">
    <property type="entry name" value="TRANSCRIPTIONAL REGULATORY PROTEIN"/>
    <property type="match status" value="1"/>
</dbReference>
<gene>
    <name evidence="10" type="ORF">Q8A70_00895</name>
</gene>
<keyword evidence="4" id="KW-0805">Transcription regulation</keyword>
<keyword evidence="1" id="KW-0547">Nucleotide-binding</keyword>
<evidence type="ECO:0000256" key="6">
    <source>
        <dbReference type="ARBA" id="ARBA00023159"/>
    </source>
</evidence>
<dbReference type="Pfam" id="PF02954">
    <property type="entry name" value="HTH_8"/>
    <property type="match status" value="1"/>
</dbReference>
<dbReference type="InterPro" id="IPR025943">
    <property type="entry name" value="Sigma_54_int_dom_ATP-bd_2"/>
</dbReference>